<feature type="transmembrane region" description="Helical" evidence="2">
    <location>
        <begin position="157"/>
        <end position="178"/>
    </location>
</feature>
<feature type="domain" description="ESX-1 secretion-associated protein EspA/EspE-like" evidence="3">
    <location>
        <begin position="44"/>
        <end position="125"/>
    </location>
</feature>
<feature type="compositionally biased region" description="Polar residues" evidence="1">
    <location>
        <begin position="396"/>
        <end position="408"/>
    </location>
</feature>
<dbReference type="EMBL" id="CP006835">
    <property type="protein sequence ID" value="AGZ50152.1"/>
    <property type="molecule type" value="Genomic_DNA"/>
</dbReference>
<gene>
    <name evidence="4" type="ORF">MKAN_07570</name>
</gene>
<evidence type="ECO:0000313" key="4">
    <source>
        <dbReference type="EMBL" id="AGZ50152.1"/>
    </source>
</evidence>
<evidence type="ECO:0000259" key="3">
    <source>
        <dbReference type="Pfam" id="PF18879"/>
    </source>
</evidence>
<accession>U5WMI5</accession>
<feature type="transmembrane region" description="Helical" evidence="2">
    <location>
        <begin position="124"/>
        <end position="145"/>
    </location>
</feature>
<evidence type="ECO:0000256" key="2">
    <source>
        <dbReference type="SAM" id="Phobius"/>
    </source>
</evidence>
<dbReference type="AlphaFoldDB" id="U5WMI5"/>
<keyword evidence="2" id="KW-1133">Transmembrane helix</keyword>
<feature type="region of interest" description="Disordered" evidence="1">
    <location>
        <begin position="385"/>
        <end position="408"/>
    </location>
</feature>
<feature type="region of interest" description="Disordered" evidence="1">
    <location>
        <begin position="204"/>
        <end position="249"/>
    </location>
</feature>
<name>U5WMI5_MYCKA</name>
<protein>
    <recommendedName>
        <fullName evidence="3">ESX-1 secretion-associated protein EspA/EspE-like domain-containing protein</fullName>
    </recommendedName>
</protein>
<dbReference type="InterPro" id="IPR043796">
    <property type="entry name" value="ESX-1_EspA/EspE-like"/>
</dbReference>
<proteinExistence type="predicted"/>
<organism evidence="4 5">
    <name type="scientific">Mycobacterium kansasii ATCC 12478</name>
    <dbReference type="NCBI Taxonomy" id="557599"/>
    <lineage>
        <taxon>Bacteria</taxon>
        <taxon>Bacillati</taxon>
        <taxon>Actinomycetota</taxon>
        <taxon>Actinomycetes</taxon>
        <taxon>Mycobacteriales</taxon>
        <taxon>Mycobacteriaceae</taxon>
        <taxon>Mycobacterium</taxon>
    </lineage>
</organism>
<evidence type="ECO:0000313" key="5">
    <source>
        <dbReference type="Proteomes" id="UP000017786"/>
    </source>
</evidence>
<dbReference type="eggNOG" id="ENOG5032GMT">
    <property type="taxonomic scope" value="Bacteria"/>
</dbReference>
<keyword evidence="2" id="KW-0472">Membrane</keyword>
<evidence type="ECO:0000256" key="1">
    <source>
        <dbReference type="SAM" id="MobiDB-lite"/>
    </source>
</evidence>
<keyword evidence="2" id="KW-0812">Transmembrane</keyword>
<dbReference type="KEGG" id="mkn:MKAN_07570"/>
<sequence length="408" mass="42535">MDEIWMFLQEFRNRQDVRRFVQAHAGSGLCVGTELLLGTVLLGLGVKTPDTGDRFVASRAIFDDVSAQIAALVPDGGWQGSAAQAYLAQNLAQSQRAKLMGDLDHLSGDLVSAQAETIQNARTVVFLIMVFVGFLLVICVTAELNGGPAGQILSYQLALKGCTLALSAVDACLVWLMITTSRNTRNLQILAQELTDTMTRLPTLSDPVPGSPDVSFHPGHSPSDVETADHTVPATIPGPPDDNAPTAETPDVASAFAHLPGSPEFSMPDLPTPGFPDLGTPYLRVPQLAGMPSLGDLFCSPDGMHGLDLANPTTTSQPTMAPLTARLSQLTGLSGAASGLSRLANTAGQQAQMISSLAGQGAQQHATLAGHATRDDDTVVAAADTTTAGRAPVDTATGSSQARPQRVP</sequence>
<reference evidence="4 5" key="1">
    <citation type="submission" date="2013-10" db="EMBL/GenBank/DDBJ databases">
        <title>Genome sequence of Mycobacterium kansasii.</title>
        <authorList>
            <consortium name="McGill University Mycobacterium genome consortium"/>
            <person name="Veyrier F.J."/>
            <person name="Behr M.A."/>
        </authorList>
    </citation>
    <scope>NUCLEOTIDE SEQUENCE [LARGE SCALE GENOMIC DNA]</scope>
    <source>
        <strain evidence="4 5">ATCC 12478</strain>
    </source>
</reference>
<dbReference type="HOGENOM" id="CLU_037846_1_0_11"/>
<dbReference type="Pfam" id="PF18879">
    <property type="entry name" value="EspA_EspE"/>
    <property type="match status" value="1"/>
</dbReference>
<dbReference type="Proteomes" id="UP000017786">
    <property type="component" value="Chromosome"/>
</dbReference>